<evidence type="ECO:0000313" key="4">
    <source>
        <dbReference type="EMBL" id="MFC5629036.1"/>
    </source>
</evidence>
<evidence type="ECO:0000259" key="3">
    <source>
        <dbReference type="PROSITE" id="PS51462"/>
    </source>
</evidence>
<keyword evidence="2" id="KW-0378">Hydrolase</keyword>
<dbReference type="PANTHER" id="PTHR11839">
    <property type="entry name" value="UDP/ADP-SUGAR PYROPHOSPHATASE"/>
    <property type="match status" value="1"/>
</dbReference>
<dbReference type="Pfam" id="PF12982">
    <property type="entry name" value="DUF3866"/>
    <property type="match status" value="1"/>
</dbReference>
<dbReference type="SUPFAM" id="SSF55811">
    <property type="entry name" value="Nudix"/>
    <property type="match status" value="1"/>
</dbReference>
<dbReference type="CDD" id="cd03424">
    <property type="entry name" value="NUDIX_ADPRase_Nudt5_UGPPase_Nudt14"/>
    <property type="match status" value="1"/>
</dbReference>
<evidence type="ECO:0000256" key="2">
    <source>
        <dbReference type="ARBA" id="ARBA00022801"/>
    </source>
</evidence>
<dbReference type="Proteomes" id="UP001596143">
    <property type="component" value="Unassembled WGS sequence"/>
</dbReference>
<organism evidence="4 5">
    <name type="scientific">Aliibacillus thermotolerans</name>
    <dbReference type="NCBI Taxonomy" id="1834418"/>
    <lineage>
        <taxon>Bacteria</taxon>
        <taxon>Bacillati</taxon>
        <taxon>Bacillota</taxon>
        <taxon>Bacilli</taxon>
        <taxon>Bacillales</taxon>
        <taxon>Bacillaceae</taxon>
        <taxon>Aliibacillus</taxon>
    </lineage>
</organism>
<dbReference type="InterPro" id="IPR000086">
    <property type="entry name" value="NUDIX_hydrolase_dom"/>
</dbReference>
<dbReference type="PROSITE" id="PS51462">
    <property type="entry name" value="NUDIX"/>
    <property type="match status" value="1"/>
</dbReference>
<comment type="cofactor">
    <cofactor evidence="1">
        <name>Mg(2+)</name>
        <dbReference type="ChEBI" id="CHEBI:18420"/>
    </cofactor>
</comment>
<comment type="caution">
    <text evidence="4">The sequence shown here is derived from an EMBL/GenBank/DDBJ whole genome shotgun (WGS) entry which is preliminary data.</text>
</comment>
<dbReference type="PROSITE" id="PS00893">
    <property type="entry name" value="NUDIX_BOX"/>
    <property type="match status" value="1"/>
</dbReference>
<dbReference type="Pfam" id="PF00293">
    <property type="entry name" value="NUDIX"/>
    <property type="match status" value="1"/>
</dbReference>
<feature type="domain" description="Nudix hydrolase" evidence="3">
    <location>
        <begin position="395"/>
        <end position="529"/>
    </location>
</feature>
<gene>
    <name evidence="4" type="ORF">ACFPTR_09135</name>
</gene>
<dbReference type="InterPro" id="IPR024479">
    <property type="entry name" value="DUF3866"/>
</dbReference>
<proteinExistence type="predicted"/>
<dbReference type="InterPro" id="IPR015797">
    <property type="entry name" value="NUDIX_hydrolase-like_dom_sf"/>
</dbReference>
<reference evidence="5" key="1">
    <citation type="journal article" date="2019" name="Int. J. Syst. Evol. Microbiol.">
        <title>The Global Catalogue of Microorganisms (GCM) 10K type strain sequencing project: providing services to taxonomists for standard genome sequencing and annotation.</title>
        <authorList>
            <consortium name="The Broad Institute Genomics Platform"/>
            <consortium name="The Broad Institute Genome Sequencing Center for Infectious Disease"/>
            <person name="Wu L."/>
            <person name="Ma J."/>
        </authorList>
    </citation>
    <scope>NUCLEOTIDE SEQUENCE [LARGE SCALE GENOMIC DNA]</scope>
    <source>
        <strain evidence="5">CGMCC 1.15790</strain>
    </source>
</reference>
<dbReference type="RefSeq" id="WP_333723845.1">
    <property type="nucleotide sequence ID" value="NZ_JBHSPF010000045.1"/>
</dbReference>
<name>A0ABW0U8Q4_9BACI</name>
<sequence length="535" mass="60301">MYVEKNVRVVRILEENEDVQKIATDGGAGRAILYRKLLPKVVPGDIVRVNVTATTLKLGTGGWDIVISTSQPFFTSTEKGHIMKARYTSSQHSVNAVDAPEHEDHDFFQHNFDLRGKKILLAELHSMLPVLLGVILTRYQAKTVGVILSDEAAIPAGYSDHMQYWKQHERVTVVTTGQAFGGEIETTTIPNAIQWLVMKRKADVLIISMGHGTIGTNTPYGFSGMALAHWANLVGALGGIPIWIPRLSFQEKRKRHYGLSHHTLTPLKHFTYVPSLLPLPLLPKEQHHFLKNQLKLLRDAPVTVIYVQVEKWYAHFKRWYPTYPLPLRTMGRPVTNIPEFIQGILAAVALSGKEIAMDFREKTIRTKSIYKGKIIDVNVYDVSLPNGGESKREVAHHPGAVAVIAMTESGKIVLVRQFRKALEKEIYEIPAGKLEQGEAPIETAYRELEEETGYRAKELTEITSFYTSPGFSDEIIYLFEAKQLSKGVAQGDEDEFVEMVEVTLEEAQQMIKTKAIHDAKTVFAIYYLLQQKEQE</sequence>
<keyword evidence="5" id="KW-1185">Reference proteome</keyword>
<dbReference type="EMBL" id="JBHSPF010000045">
    <property type="protein sequence ID" value="MFC5629036.1"/>
    <property type="molecule type" value="Genomic_DNA"/>
</dbReference>
<accession>A0ABW0U8Q4</accession>
<evidence type="ECO:0000256" key="1">
    <source>
        <dbReference type="ARBA" id="ARBA00001946"/>
    </source>
</evidence>
<protein>
    <submittedName>
        <fullName evidence="4">DUF3866 family protein</fullName>
    </submittedName>
</protein>
<dbReference type="PANTHER" id="PTHR11839:SF18">
    <property type="entry name" value="NUDIX HYDROLASE DOMAIN-CONTAINING PROTEIN"/>
    <property type="match status" value="1"/>
</dbReference>
<dbReference type="InterPro" id="IPR020084">
    <property type="entry name" value="NUDIX_hydrolase_CS"/>
</dbReference>
<evidence type="ECO:0000313" key="5">
    <source>
        <dbReference type="Proteomes" id="UP001596143"/>
    </source>
</evidence>
<dbReference type="Gene3D" id="3.90.79.10">
    <property type="entry name" value="Nucleoside Triphosphate Pyrophosphohydrolase"/>
    <property type="match status" value="1"/>
</dbReference>